<organism evidence="1 2">
    <name type="scientific">Nocardia rhizosphaerae</name>
    <dbReference type="NCBI Taxonomy" id="1691571"/>
    <lineage>
        <taxon>Bacteria</taxon>
        <taxon>Bacillati</taxon>
        <taxon>Actinomycetota</taxon>
        <taxon>Actinomycetes</taxon>
        <taxon>Mycobacteriales</taxon>
        <taxon>Nocardiaceae</taxon>
        <taxon>Nocardia</taxon>
    </lineage>
</organism>
<reference evidence="2" key="1">
    <citation type="journal article" date="2019" name="Int. J. Syst. Evol. Microbiol.">
        <title>The Global Catalogue of Microorganisms (GCM) 10K type strain sequencing project: providing services to taxonomists for standard genome sequencing and annotation.</title>
        <authorList>
            <consortium name="The Broad Institute Genomics Platform"/>
            <consortium name="The Broad Institute Genome Sequencing Center for Infectious Disease"/>
            <person name="Wu L."/>
            <person name="Ma J."/>
        </authorList>
    </citation>
    <scope>NUCLEOTIDE SEQUENCE [LARGE SCALE GENOMIC DNA]</scope>
    <source>
        <strain evidence="2">CGMCC 4.7204</strain>
    </source>
</reference>
<name>A0ABV8LDM5_9NOCA</name>
<comment type="caution">
    <text evidence="1">The sequence shown here is derived from an EMBL/GenBank/DDBJ whole genome shotgun (WGS) entry which is preliminary data.</text>
</comment>
<dbReference type="RefSeq" id="WP_378554859.1">
    <property type="nucleotide sequence ID" value="NZ_JBHSBA010000018.1"/>
</dbReference>
<accession>A0ABV8LDM5</accession>
<dbReference type="Proteomes" id="UP001595767">
    <property type="component" value="Unassembled WGS sequence"/>
</dbReference>
<evidence type="ECO:0000313" key="1">
    <source>
        <dbReference type="EMBL" id="MFC4128972.1"/>
    </source>
</evidence>
<sequence length="68" mass="7384">MNDTFIRLTDDNGEAFYVRASQIDVIGVHQDYADLTCIQVGGKRLLCSEPVANVIDTLASLVIEVDAA</sequence>
<evidence type="ECO:0000313" key="2">
    <source>
        <dbReference type="Proteomes" id="UP001595767"/>
    </source>
</evidence>
<protein>
    <submittedName>
        <fullName evidence="1">Uncharacterized protein</fullName>
    </submittedName>
</protein>
<dbReference type="EMBL" id="JBHSBA010000018">
    <property type="protein sequence ID" value="MFC4128972.1"/>
    <property type="molecule type" value="Genomic_DNA"/>
</dbReference>
<proteinExistence type="predicted"/>
<gene>
    <name evidence="1" type="ORF">ACFOW8_28980</name>
</gene>
<keyword evidence="2" id="KW-1185">Reference proteome</keyword>